<evidence type="ECO:0000256" key="1">
    <source>
        <dbReference type="SAM" id="SignalP"/>
    </source>
</evidence>
<dbReference type="EMBL" id="JBBPDW010000002">
    <property type="protein sequence ID" value="KAK7555566.1"/>
    <property type="molecule type" value="Genomic_DNA"/>
</dbReference>
<protein>
    <submittedName>
        <fullName evidence="2">Uncharacterized protein</fullName>
    </submittedName>
</protein>
<reference evidence="2 3" key="1">
    <citation type="submission" date="2024-04" db="EMBL/GenBank/DDBJ databases">
        <title>Phyllosticta paracitricarpa is synonymous to the EU quarantine fungus P. citricarpa based on phylogenomic analyses.</title>
        <authorList>
            <consortium name="Lawrence Berkeley National Laboratory"/>
            <person name="Van Ingen-Buijs V.A."/>
            <person name="Van Westerhoven A.C."/>
            <person name="Haridas S."/>
            <person name="Skiadas P."/>
            <person name="Martin F."/>
            <person name="Groenewald J.Z."/>
            <person name="Crous P.W."/>
            <person name="Seidl M.F."/>
        </authorList>
    </citation>
    <scope>NUCLEOTIDE SEQUENCE [LARGE SCALE GENOMIC DNA]</scope>
    <source>
        <strain evidence="2 3">CBS 122670</strain>
    </source>
</reference>
<accession>A0ABR1MPA5</accession>
<feature type="signal peptide" evidence="1">
    <location>
        <begin position="1"/>
        <end position="19"/>
    </location>
</feature>
<dbReference type="Proteomes" id="UP001365128">
    <property type="component" value="Unassembled WGS sequence"/>
</dbReference>
<sequence>MILPQFFLVVVFLVHYVSGNPMPRPQGCGSSSMTCCLRRGAPNRRCEDALSTSYTSHSDYFQPNDVFGPTVRPFQVPVTLETSSGAESIALIIFSVNIQVGQFTMDCLFDLYGPQTAIRDLQARDSRVQGIRVRYAFFSAPSPLRPQQTWFIIGPVFGGTTTRTEFVYREIQIYLNREVRDHALAYYLSAETPRRGADYRIYYRVDPIDEHGQVITGEPPPHHPP</sequence>
<proteinExistence type="predicted"/>
<organism evidence="2 3">
    <name type="scientific">Phyllosticta citricarpa</name>
    <dbReference type="NCBI Taxonomy" id="55181"/>
    <lineage>
        <taxon>Eukaryota</taxon>
        <taxon>Fungi</taxon>
        <taxon>Dikarya</taxon>
        <taxon>Ascomycota</taxon>
        <taxon>Pezizomycotina</taxon>
        <taxon>Dothideomycetes</taxon>
        <taxon>Dothideomycetes incertae sedis</taxon>
        <taxon>Botryosphaeriales</taxon>
        <taxon>Phyllostictaceae</taxon>
        <taxon>Phyllosticta</taxon>
    </lineage>
</organism>
<feature type="chain" id="PRO_5045600261" evidence="1">
    <location>
        <begin position="20"/>
        <end position="225"/>
    </location>
</feature>
<keyword evidence="3" id="KW-1185">Reference proteome</keyword>
<keyword evidence="1" id="KW-0732">Signal</keyword>
<comment type="caution">
    <text evidence="2">The sequence shown here is derived from an EMBL/GenBank/DDBJ whole genome shotgun (WGS) entry which is preliminary data.</text>
</comment>
<name>A0ABR1MPA5_9PEZI</name>
<evidence type="ECO:0000313" key="2">
    <source>
        <dbReference type="EMBL" id="KAK7555566.1"/>
    </source>
</evidence>
<evidence type="ECO:0000313" key="3">
    <source>
        <dbReference type="Proteomes" id="UP001365128"/>
    </source>
</evidence>
<gene>
    <name evidence="2" type="ORF">IWX46DRAFT_587458</name>
</gene>